<dbReference type="OMA" id="ARTIFHC"/>
<comment type="similarity">
    <text evidence="2">Belongs to the TMCO4 family.</text>
</comment>
<protein>
    <recommendedName>
        <fullName evidence="8">Transmembrane and coiled-coil domain-containing protein 4</fullName>
    </recommendedName>
</protein>
<keyword evidence="5" id="KW-0472">Membrane</keyword>
<name>A0A8T2TC64_CERRI</name>
<comment type="caution">
    <text evidence="6">The sequence shown here is derived from an EMBL/GenBank/DDBJ whole genome shotgun (WGS) entry which is preliminary data.</text>
</comment>
<keyword evidence="3" id="KW-0812">Transmembrane</keyword>
<evidence type="ECO:0000256" key="3">
    <source>
        <dbReference type="ARBA" id="ARBA00022692"/>
    </source>
</evidence>
<evidence type="ECO:0000256" key="2">
    <source>
        <dbReference type="ARBA" id="ARBA00009824"/>
    </source>
</evidence>
<evidence type="ECO:0000256" key="5">
    <source>
        <dbReference type="ARBA" id="ARBA00023136"/>
    </source>
</evidence>
<dbReference type="PANTHER" id="PTHR17920:SF3">
    <property type="entry name" value="TRANSMEMBRANE AND COILED-COIL DOMAIN-CONTAINING PROTEIN 4"/>
    <property type="match status" value="1"/>
</dbReference>
<dbReference type="GO" id="GO:0016020">
    <property type="term" value="C:membrane"/>
    <property type="evidence" value="ECO:0007669"/>
    <property type="project" value="UniProtKB-SubCell"/>
</dbReference>
<dbReference type="InterPro" id="IPR029058">
    <property type="entry name" value="AB_hydrolase_fold"/>
</dbReference>
<dbReference type="InterPro" id="IPR007941">
    <property type="entry name" value="DUF726"/>
</dbReference>
<dbReference type="Proteomes" id="UP000825935">
    <property type="component" value="Chromosome 14"/>
</dbReference>
<dbReference type="SUPFAM" id="SSF53474">
    <property type="entry name" value="alpha/beta-Hydrolases"/>
    <property type="match status" value="1"/>
</dbReference>
<dbReference type="Pfam" id="PF05277">
    <property type="entry name" value="DUF726"/>
    <property type="match status" value="1"/>
</dbReference>
<gene>
    <name evidence="6" type="ORF">KP509_14G058200</name>
</gene>
<comment type="subcellular location">
    <subcellularLocation>
        <location evidence="1">Membrane</location>
        <topology evidence="1">Multi-pass membrane protein</topology>
    </subcellularLocation>
</comment>
<evidence type="ECO:0000256" key="1">
    <source>
        <dbReference type="ARBA" id="ARBA00004141"/>
    </source>
</evidence>
<keyword evidence="7" id="KW-1185">Reference proteome</keyword>
<evidence type="ECO:0000313" key="6">
    <source>
        <dbReference type="EMBL" id="KAH7415722.1"/>
    </source>
</evidence>
<reference evidence="6" key="1">
    <citation type="submission" date="2021-08" db="EMBL/GenBank/DDBJ databases">
        <title>WGS assembly of Ceratopteris richardii.</title>
        <authorList>
            <person name="Marchant D.B."/>
            <person name="Chen G."/>
            <person name="Jenkins J."/>
            <person name="Shu S."/>
            <person name="Leebens-Mack J."/>
            <person name="Grimwood J."/>
            <person name="Schmutz J."/>
            <person name="Soltis P."/>
            <person name="Soltis D."/>
            <person name="Chen Z.-H."/>
        </authorList>
    </citation>
    <scope>NUCLEOTIDE SEQUENCE</scope>
    <source>
        <strain evidence="6">Whitten #5841</strain>
        <tissue evidence="6">Leaf</tissue>
    </source>
</reference>
<dbReference type="OrthoDB" id="277931at2759"/>
<dbReference type="AlphaFoldDB" id="A0A8T2TC64"/>
<evidence type="ECO:0008006" key="8">
    <source>
        <dbReference type="Google" id="ProtNLM"/>
    </source>
</evidence>
<evidence type="ECO:0000256" key="4">
    <source>
        <dbReference type="ARBA" id="ARBA00022989"/>
    </source>
</evidence>
<dbReference type="PANTHER" id="PTHR17920">
    <property type="entry name" value="TRANSMEMBRANE AND COILED-COIL DOMAIN-CONTAINING PROTEIN 4 TMCO4"/>
    <property type="match status" value="1"/>
</dbReference>
<dbReference type="EMBL" id="CM035419">
    <property type="protein sequence ID" value="KAH7415722.1"/>
    <property type="molecule type" value="Genomic_DNA"/>
</dbReference>
<dbReference type="Gene3D" id="3.40.50.1820">
    <property type="entry name" value="alpha/beta hydrolase"/>
    <property type="match status" value="1"/>
</dbReference>
<proteinExistence type="inferred from homology"/>
<evidence type="ECO:0000313" key="7">
    <source>
        <dbReference type="Proteomes" id="UP000825935"/>
    </source>
</evidence>
<organism evidence="6 7">
    <name type="scientific">Ceratopteris richardii</name>
    <name type="common">Triangle waterfern</name>
    <dbReference type="NCBI Taxonomy" id="49495"/>
    <lineage>
        <taxon>Eukaryota</taxon>
        <taxon>Viridiplantae</taxon>
        <taxon>Streptophyta</taxon>
        <taxon>Embryophyta</taxon>
        <taxon>Tracheophyta</taxon>
        <taxon>Polypodiopsida</taxon>
        <taxon>Polypodiidae</taxon>
        <taxon>Polypodiales</taxon>
        <taxon>Pteridineae</taxon>
        <taxon>Pteridaceae</taxon>
        <taxon>Parkerioideae</taxon>
        <taxon>Ceratopteris</taxon>
    </lineage>
</organism>
<accession>A0A8T2TC64</accession>
<sequence length="181" mass="20011">MRGRKLIPFWFCRSDKAGKLLADVLLRGLQGNRPVTLMGFSLGARVIFKCLERLAEKGETGRIVERVVLLGSPLSIDAQSWKTVRKVVAGRFINAYSTNDWLLAVVYRASLMSQGLAGIQPVHVPGIENVDVTDAINGHSSYLANVRDILKDLCLDSYFPVYPVKMKARTNSLPGSHKALE</sequence>
<keyword evidence="4" id="KW-1133">Transmembrane helix</keyword>